<comment type="caution">
    <text evidence="3">The sequence shown here is derived from an EMBL/GenBank/DDBJ whole genome shotgun (WGS) entry which is preliminary data.</text>
</comment>
<keyword evidence="2" id="KW-1133">Transmembrane helix</keyword>
<evidence type="ECO:0000256" key="1">
    <source>
        <dbReference type="SAM" id="MobiDB-lite"/>
    </source>
</evidence>
<organism evidence="3 4">
    <name type="scientific">Haemaphysalis longicornis</name>
    <name type="common">Bush tick</name>
    <dbReference type="NCBI Taxonomy" id="44386"/>
    <lineage>
        <taxon>Eukaryota</taxon>
        <taxon>Metazoa</taxon>
        <taxon>Ecdysozoa</taxon>
        <taxon>Arthropoda</taxon>
        <taxon>Chelicerata</taxon>
        <taxon>Arachnida</taxon>
        <taxon>Acari</taxon>
        <taxon>Parasitiformes</taxon>
        <taxon>Ixodida</taxon>
        <taxon>Ixodoidea</taxon>
        <taxon>Ixodidae</taxon>
        <taxon>Haemaphysalinae</taxon>
        <taxon>Haemaphysalis</taxon>
    </lineage>
</organism>
<name>A0A9J6G094_HAELO</name>
<dbReference type="OrthoDB" id="6503804at2759"/>
<proteinExistence type="predicted"/>
<gene>
    <name evidence="3" type="ORF">HPB48_013735</name>
</gene>
<dbReference type="EMBL" id="JABSTR010000004">
    <property type="protein sequence ID" value="KAH9368097.1"/>
    <property type="molecule type" value="Genomic_DNA"/>
</dbReference>
<sequence length="268" mass="29854">MESRLSRSTPSAQRDQHSDRPHPFGYGRYQLVALYNSVVAGVSFLGHVFCVRLASRVMDHWCQPPDSFANRSAAEWKETSIPILDDGSYSQCTARDPPDAGPFARVVPYVSWTFDTNEYGDNIVSEWLLVCDRRWQLNASFGIYGVASVIWLPILGSAATRGFRQHHHSFFRSVCRAATRRARSSGRHDAHLPRAPLRGSGASLKDSHLLPGLVGHTREHRLPVFYHRATQARLEGRLCRGHAADGAANLHALHGSRIVRVAVGLLQN</sequence>
<reference evidence="3 4" key="1">
    <citation type="journal article" date="2020" name="Cell">
        <title>Large-Scale Comparative Analyses of Tick Genomes Elucidate Their Genetic Diversity and Vector Capacities.</title>
        <authorList>
            <consortium name="Tick Genome and Microbiome Consortium (TIGMIC)"/>
            <person name="Jia N."/>
            <person name="Wang J."/>
            <person name="Shi W."/>
            <person name="Du L."/>
            <person name="Sun Y."/>
            <person name="Zhan W."/>
            <person name="Jiang J.F."/>
            <person name="Wang Q."/>
            <person name="Zhang B."/>
            <person name="Ji P."/>
            <person name="Bell-Sakyi L."/>
            <person name="Cui X.M."/>
            <person name="Yuan T.T."/>
            <person name="Jiang B.G."/>
            <person name="Yang W.F."/>
            <person name="Lam T.T."/>
            <person name="Chang Q.C."/>
            <person name="Ding S.J."/>
            <person name="Wang X.J."/>
            <person name="Zhu J.G."/>
            <person name="Ruan X.D."/>
            <person name="Zhao L."/>
            <person name="Wei J.T."/>
            <person name="Ye R.Z."/>
            <person name="Que T.C."/>
            <person name="Du C.H."/>
            <person name="Zhou Y.H."/>
            <person name="Cheng J.X."/>
            <person name="Dai P.F."/>
            <person name="Guo W.B."/>
            <person name="Han X.H."/>
            <person name="Huang E.J."/>
            <person name="Li L.F."/>
            <person name="Wei W."/>
            <person name="Gao Y.C."/>
            <person name="Liu J.Z."/>
            <person name="Shao H.Z."/>
            <person name="Wang X."/>
            <person name="Wang C.C."/>
            <person name="Yang T.C."/>
            <person name="Huo Q.B."/>
            <person name="Li W."/>
            <person name="Chen H.Y."/>
            <person name="Chen S.E."/>
            <person name="Zhou L.G."/>
            <person name="Ni X.B."/>
            <person name="Tian J.H."/>
            <person name="Sheng Y."/>
            <person name="Liu T."/>
            <person name="Pan Y.S."/>
            <person name="Xia L.Y."/>
            <person name="Li J."/>
            <person name="Zhao F."/>
            <person name="Cao W.C."/>
        </authorList>
    </citation>
    <scope>NUCLEOTIDE SEQUENCE [LARGE SCALE GENOMIC DNA]</scope>
    <source>
        <strain evidence="3">HaeL-2018</strain>
    </source>
</reference>
<feature type="region of interest" description="Disordered" evidence="1">
    <location>
        <begin position="1"/>
        <end position="22"/>
    </location>
</feature>
<protein>
    <submittedName>
        <fullName evidence="3">Uncharacterized protein</fullName>
    </submittedName>
</protein>
<feature type="transmembrane region" description="Helical" evidence="2">
    <location>
        <begin position="33"/>
        <end position="54"/>
    </location>
</feature>
<keyword evidence="4" id="KW-1185">Reference proteome</keyword>
<keyword evidence="2" id="KW-0812">Transmembrane</keyword>
<feature type="compositionally biased region" description="Polar residues" evidence="1">
    <location>
        <begin position="1"/>
        <end position="13"/>
    </location>
</feature>
<keyword evidence="2" id="KW-0472">Membrane</keyword>
<evidence type="ECO:0000313" key="4">
    <source>
        <dbReference type="Proteomes" id="UP000821853"/>
    </source>
</evidence>
<dbReference type="Proteomes" id="UP000821853">
    <property type="component" value="Chromosome 2"/>
</dbReference>
<dbReference type="VEuPathDB" id="VectorBase:HLOH_052144"/>
<dbReference type="AlphaFoldDB" id="A0A9J6G094"/>
<evidence type="ECO:0000313" key="3">
    <source>
        <dbReference type="EMBL" id="KAH9368097.1"/>
    </source>
</evidence>
<accession>A0A9J6G094</accession>
<evidence type="ECO:0000256" key="2">
    <source>
        <dbReference type="SAM" id="Phobius"/>
    </source>
</evidence>